<sequence>MLLKEYEARRDHIVAILSKLGFEIQCKPQGSVFVFAVIPKNWLHSDVDFVRALIQKAGVAAVPGCGFFHLDSNGEIYRNRYIRFAFCKSEATLAAAARKMQDIANSDGSLQLD</sequence>
<reference evidence="7" key="1">
    <citation type="submission" date="2025-08" db="UniProtKB">
        <authorList>
            <consortium name="RefSeq"/>
        </authorList>
    </citation>
    <scope>IDENTIFICATION</scope>
</reference>
<evidence type="ECO:0000313" key="7">
    <source>
        <dbReference type="RefSeq" id="XP_039125747.1"/>
    </source>
</evidence>
<dbReference type="GO" id="GO:0005737">
    <property type="term" value="C:cytoplasm"/>
    <property type="evidence" value="ECO:0007669"/>
    <property type="project" value="TreeGrafter"/>
</dbReference>
<gene>
    <name evidence="7" type="primary">LOC120261819</name>
</gene>
<evidence type="ECO:0000256" key="2">
    <source>
        <dbReference type="ARBA" id="ARBA00022576"/>
    </source>
</evidence>
<proteinExistence type="predicted"/>
<dbReference type="InterPro" id="IPR015422">
    <property type="entry name" value="PyrdxlP-dep_Trfase_small"/>
</dbReference>
<dbReference type="PANTHER" id="PTHR43807:SF12">
    <property type="entry name" value="AMINOTRANSFERASE, CLASSES I AND II FAMILY PROTEIN, EXPRESSED"/>
    <property type="match status" value="1"/>
</dbReference>
<accession>A0AB40BEJ2</accession>
<dbReference type="GO" id="GO:0016212">
    <property type="term" value="F:kynurenine-oxoglutarate transaminase activity"/>
    <property type="evidence" value="ECO:0007669"/>
    <property type="project" value="TreeGrafter"/>
</dbReference>
<evidence type="ECO:0000256" key="3">
    <source>
        <dbReference type="ARBA" id="ARBA00022679"/>
    </source>
</evidence>
<dbReference type="GeneID" id="120261819"/>
<organism evidence="6 7">
    <name type="scientific">Dioscorea cayennensis subsp. rotundata</name>
    <name type="common">White Guinea yam</name>
    <name type="synonym">Dioscorea rotundata</name>
    <dbReference type="NCBI Taxonomy" id="55577"/>
    <lineage>
        <taxon>Eukaryota</taxon>
        <taxon>Viridiplantae</taxon>
        <taxon>Streptophyta</taxon>
        <taxon>Embryophyta</taxon>
        <taxon>Tracheophyta</taxon>
        <taxon>Spermatophyta</taxon>
        <taxon>Magnoliopsida</taxon>
        <taxon>Liliopsida</taxon>
        <taxon>Dioscoreales</taxon>
        <taxon>Dioscoreaceae</taxon>
        <taxon>Dioscorea</taxon>
    </lineage>
</organism>
<keyword evidence="2 7" id="KW-0032">Aminotransferase</keyword>
<dbReference type="PANTHER" id="PTHR43807">
    <property type="entry name" value="FI04487P"/>
    <property type="match status" value="1"/>
</dbReference>
<evidence type="ECO:0000256" key="1">
    <source>
        <dbReference type="ARBA" id="ARBA00001933"/>
    </source>
</evidence>
<name>A0AB40BEJ2_DIOCR</name>
<dbReference type="GO" id="GO:0030170">
    <property type="term" value="F:pyridoxal phosphate binding"/>
    <property type="evidence" value="ECO:0007669"/>
    <property type="project" value="InterPro"/>
</dbReference>
<dbReference type="InterPro" id="IPR051326">
    <property type="entry name" value="Kynurenine-oxoglutarate_AT"/>
</dbReference>
<protein>
    <submittedName>
        <fullName evidence="7">Aminotransferase AatC</fullName>
    </submittedName>
</protein>
<evidence type="ECO:0000259" key="5">
    <source>
        <dbReference type="Pfam" id="PF00155"/>
    </source>
</evidence>
<dbReference type="Gene3D" id="3.90.1150.10">
    <property type="entry name" value="Aspartate Aminotransferase, domain 1"/>
    <property type="match status" value="1"/>
</dbReference>
<evidence type="ECO:0000313" key="6">
    <source>
        <dbReference type="Proteomes" id="UP001515500"/>
    </source>
</evidence>
<dbReference type="InterPro" id="IPR004839">
    <property type="entry name" value="Aminotransferase_I/II_large"/>
</dbReference>
<feature type="domain" description="Aminotransferase class I/classII large" evidence="5">
    <location>
        <begin position="4"/>
        <end position="98"/>
    </location>
</feature>
<keyword evidence="6" id="KW-1185">Reference proteome</keyword>
<comment type="cofactor">
    <cofactor evidence="1">
        <name>pyridoxal 5'-phosphate</name>
        <dbReference type="ChEBI" id="CHEBI:597326"/>
    </cofactor>
</comment>
<dbReference type="RefSeq" id="XP_039125747.1">
    <property type="nucleotide sequence ID" value="XM_039269813.1"/>
</dbReference>
<dbReference type="FunFam" id="3.90.1150.10:FF:000096">
    <property type="entry name" value="ATP-binding cassette sub-family A member 3-like Protein"/>
    <property type="match status" value="1"/>
</dbReference>
<evidence type="ECO:0000256" key="4">
    <source>
        <dbReference type="ARBA" id="ARBA00022898"/>
    </source>
</evidence>
<keyword evidence="3" id="KW-0808">Transferase</keyword>
<dbReference type="Pfam" id="PF00155">
    <property type="entry name" value="Aminotran_1_2"/>
    <property type="match status" value="1"/>
</dbReference>
<dbReference type="InterPro" id="IPR015424">
    <property type="entry name" value="PyrdxlP-dep_Trfase"/>
</dbReference>
<dbReference type="AlphaFoldDB" id="A0AB40BEJ2"/>
<keyword evidence="4" id="KW-0663">Pyridoxal phosphate</keyword>
<dbReference type="SUPFAM" id="SSF53383">
    <property type="entry name" value="PLP-dependent transferases"/>
    <property type="match status" value="1"/>
</dbReference>
<dbReference type="Proteomes" id="UP001515500">
    <property type="component" value="Chromosome 5"/>
</dbReference>